<sequence>MKRVLHIKSSINGNESYSARLGCALVHKLRNLYTDMYVVTKDLSEEDFPHLGGDTFAAFFVPKEELTPDQEHLLRISDKAIQQVMEADILIIDAPMYNFGIPSQLKAWLDQISRAGVTFEYGKDGPKGLIQNTKAYIAMASGGVYSEGAAKQMDFVSPYLRTILGFLGITDVDLVRVEGTAMKKLQKQSIETALDQLQWTD</sequence>
<evidence type="ECO:0000313" key="9">
    <source>
        <dbReference type="Proteomes" id="UP000558089"/>
    </source>
</evidence>
<keyword evidence="3 6" id="KW-0560">Oxidoreductase</keyword>
<comment type="similarity">
    <text evidence="6">Belongs to the azoreductase type 1 family.</text>
</comment>
<dbReference type="EMBL" id="WYET01000004">
    <property type="protein sequence ID" value="NVN18727.1"/>
    <property type="molecule type" value="Genomic_DNA"/>
</dbReference>
<evidence type="ECO:0000313" key="8">
    <source>
        <dbReference type="EMBL" id="NVN18727.1"/>
    </source>
</evidence>
<dbReference type="EC" id="1.7.1.17" evidence="6"/>
<dbReference type="Pfam" id="PF02525">
    <property type="entry name" value="Flavodoxin_2"/>
    <property type="match status" value="1"/>
</dbReference>
<comment type="caution">
    <text evidence="6">Lacks conserved residue(s) required for the propagation of feature annotation.</text>
</comment>
<comment type="caution">
    <text evidence="8">The sequence shown here is derived from an EMBL/GenBank/DDBJ whole genome shotgun (WGS) entry which is preliminary data.</text>
</comment>
<comment type="catalytic activity">
    <reaction evidence="6">
        <text>2 a quinone + NADH + H(+) = 2 a 1,4-benzosemiquinone + NAD(+)</text>
        <dbReference type="Rhea" id="RHEA:65952"/>
        <dbReference type="ChEBI" id="CHEBI:15378"/>
        <dbReference type="ChEBI" id="CHEBI:57540"/>
        <dbReference type="ChEBI" id="CHEBI:57945"/>
        <dbReference type="ChEBI" id="CHEBI:132124"/>
        <dbReference type="ChEBI" id="CHEBI:134225"/>
    </reaction>
</comment>
<dbReference type="GO" id="GO:0009055">
    <property type="term" value="F:electron transfer activity"/>
    <property type="evidence" value="ECO:0007669"/>
    <property type="project" value="UniProtKB-UniRule"/>
</dbReference>
<dbReference type="PANTHER" id="PTHR43741:SF4">
    <property type="entry name" value="FMN-DEPENDENT NADH:QUINONE OXIDOREDUCTASE"/>
    <property type="match status" value="1"/>
</dbReference>
<dbReference type="HAMAP" id="MF_01216">
    <property type="entry name" value="Azoreductase_type1"/>
    <property type="match status" value="1"/>
</dbReference>
<dbReference type="SUPFAM" id="SSF52218">
    <property type="entry name" value="Flavoproteins"/>
    <property type="match status" value="1"/>
</dbReference>
<dbReference type="GO" id="GO:0016652">
    <property type="term" value="F:oxidoreductase activity, acting on NAD(P)H as acceptor"/>
    <property type="evidence" value="ECO:0007669"/>
    <property type="project" value="UniProtKB-UniRule"/>
</dbReference>
<comment type="catalytic activity">
    <reaction evidence="5">
        <text>N,N-dimethyl-1,4-phenylenediamine + anthranilate + 2 NAD(+) = 2-(4-dimethylaminophenyl)diazenylbenzoate + 2 NADH + 2 H(+)</text>
        <dbReference type="Rhea" id="RHEA:55872"/>
        <dbReference type="ChEBI" id="CHEBI:15378"/>
        <dbReference type="ChEBI" id="CHEBI:15783"/>
        <dbReference type="ChEBI" id="CHEBI:16567"/>
        <dbReference type="ChEBI" id="CHEBI:57540"/>
        <dbReference type="ChEBI" id="CHEBI:57945"/>
        <dbReference type="ChEBI" id="CHEBI:71579"/>
        <dbReference type="EC" id="1.7.1.17"/>
    </reaction>
    <physiologicalReaction direction="right-to-left" evidence="5">
        <dbReference type="Rhea" id="RHEA:55874"/>
    </physiologicalReaction>
</comment>
<evidence type="ECO:0000256" key="1">
    <source>
        <dbReference type="ARBA" id="ARBA00022630"/>
    </source>
</evidence>
<dbReference type="PANTHER" id="PTHR43741">
    <property type="entry name" value="FMN-DEPENDENT NADH-AZOREDUCTASE 1"/>
    <property type="match status" value="1"/>
</dbReference>
<keyword evidence="4 6" id="KW-0520">NAD</keyword>
<protein>
    <recommendedName>
        <fullName evidence="6">FMN dependent NADH:quinone oxidoreductase</fullName>
        <ecNumber evidence="6">1.6.5.-</ecNumber>
    </recommendedName>
    <alternativeName>
        <fullName evidence="6">Azo-dye reductase</fullName>
    </alternativeName>
    <alternativeName>
        <fullName evidence="6">FMN-dependent NADH-azo compound oxidoreductase</fullName>
    </alternativeName>
    <alternativeName>
        <fullName evidence="6">FMN-dependent NADH-azoreductase</fullName>
        <ecNumber evidence="6">1.7.1.17</ecNumber>
    </alternativeName>
</protein>
<evidence type="ECO:0000259" key="7">
    <source>
        <dbReference type="Pfam" id="PF02525"/>
    </source>
</evidence>
<keyword evidence="1 6" id="KW-0285">Flavoprotein</keyword>
<dbReference type="EC" id="1.6.5.-" evidence="6"/>
<keyword evidence="9" id="KW-1185">Reference proteome</keyword>
<evidence type="ECO:0000256" key="4">
    <source>
        <dbReference type="ARBA" id="ARBA00023027"/>
    </source>
</evidence>
<dbReference type="GO" id="GO:0016655">
    <property type="term" value="F:oxidoreductase activity, acting on NAD(P)H, quinone or similar compound as acceptor"/>
    <property type="evidence" value="ECO:0007669"/>
    <property type="project" value="InterPro"/>
</dbReference>
<dbReference type="InterPro" id="IPR023048">
    <property type="entry name" value="NADH:quinone_OxRdtase_FMN_depd"/>
</dbReference>
<name>A0A850NN17_9FLAO</name>
<comment type="function">
    <text evidence="6">Also exhibits azoreductase activity. Catalyzes the reductive cleavage of the azo bond in aromatic azo compounds to the corresponding amines.</text>
</comment>
<evidence type="ECO:0000256" key="2">
    <source>
        <dbReference type="ARBA" id="ARBA00022643"/>
    </source>
</evidence>
<keyword evidence="2 6" id="KW-0288">FMN</keyword>
<comment type="cofactor">
    <cofactor evidence="6">
        <name>FMN</name>
        <dbReference type="ChEBI" id="CHEBI:58210"/>
    </cofactor>
    <text evidence="6">Binds 1 FMN per subunit.</text>
</comment>
<comment type="function">
    <text evidence="6">Quinone reductase that provides resistance to thiol-specific stress caused by electrophilic quinones.</text>
</comment>
<dbReference type="RefSeq" id="WP_176620416.1">
    <property type="nucleotide sequence ID" value="NZ_WYET01000004.1"/>
</dbReference>
<dbReference type="AlphaFoldDB" id="A0A850NN17"/>
<dbReference type="InterPro" id="IPR029039">
    <property type="entry name" value="Flavoprotein-like_sf"/>
</dbReference>
<reference evidence="8 9" key="1">
    <citation type="submission" date="2020-01" db="EMBL/GenBank/DDBJ databases">
        <title>Draft Genome Analysis of Muricauda sp. HICW Isolated from coastal seawater of PR China.</title>
        <authorList>
            <person name="Chen M.-X."/>
        </authorList>
    </citation>
    <scope>NUCLEOTIDE SEQUENCE [LARGE SCALE GENOMIC DNA]</scope>
    <source>
        <strain evidence="8 9">HICW</strain>
    </source>
</reference>
<feature type="binding site" evidence="6">
    <location>
        <position position="10"/>
    </location>
    <ligand>
        <name>FMN</name>
        <dbReference type="ChEBI" id="CHEBI:58210"/>
    </ligand>
</feature>
<dbReference type="GO" id="GO:0010181">
    <property type="term" value="F:FMN binding"/>
    <property type="evidence" value="ECO:0007669"/>
    <property type="project" value="UniProtKB-UniRule"/>
</dbReference>
<feature type="domain" description="Flavodoxin-like fold" evidence="7">
    <location>
        <begin position="2"/>
        <end position="198"/>
    </location>
</feature>
<accession>A0A850NN17</accession>
<dbReference type="InterPro" id="IPR003680">
    <property type="entry name" value="Flavodoxin_fold"/>
</dbReference>
<gene>
    <name evidence="6" type="primary">azoR</name>
    <name evidence="8" type="ORF">GUA46_10260</name>
</gene>
<feature type="binding site" evidence="6">
    <location>
        <begin position="96"/>
        <end position="99"/>
    </location>
    <ligand>
        <name>FMN</name>
        <dbReference type="ChEBI" id="CHEBI:58210"/>
    </ligand>
</feature>
<dbReference type="Proteomes" id="UP000558089">
    <property type="component" value="Unassembled WGS sequence"/>
</dbReference>
<evidence type="ECO:0000256" key="6">
    <source>
        <dbReference type="HAMAP-Rule" id="MF_01216"/>
    </source>
</evidence>
<organism evidence="8 9">
    <name type="scientific">Flagellimonas chongwuensis</name>
    <dbReference type="NCBI Taxonomy" id="2697365"/>
    <lineage>
        <taxon>Bacteria</taxon>
        <taxon>Pseudomonadati</taxon>
        <taxon>Bacteroidota</taxon>
        <taxon>Flavobacteriia</taxon>
        <taxon>Flavobacteriales</taxon>
        <taxon>Flavobacteriaceae</taxon>
        <taxon>Flagellimonas</taxon>
    </lineage>
</organism>
<dbReference type="InterPro" id="IPR050104">
    <property type="entry name" value="FMN-dep_NADH:Q_OxRdtase_AzoR1"/>
</dbReference>
<evidence type="ECO:0000256" key="3">
    <source>
        <dbReference type="ARBA" id="ARBA00023002"/>
    </source>
</evidence>
<proteinExistence type="inferred from homology"/>
<dbReference type="Gene3D" id="3.40.50.360">
    <property type="match status" value="1"/>
</dbReference>
<evidence type="ECO:0000256" key="5">
    <source>
        <dbReference type="ARBA" id="ARBA00048542"/>
    </source>
</evidence>
<feature type="binding site" evidence="6">
    <location>
        <begin position="16"/>
        <end position="18"/>
    </location>
    <ligand>
        <name>FMN</name>
        <dbReference type="ChEBI" id="CHEBI:58210"/>
    </ligand>
</feature>
<comment type="subunit">
    <text evidence="6">Homodimer.</text>
</comment>